<evidence type="ECO:0000313" key="9">
    <source>
        <dbReference type="EMBL" id="KKA25188.1"/>
    </source>
</evidence>
<dbReference type="Proteomes" id="UP000053958">
    <property type="component" value="Unassembled WGS sequence"/>
</dbReference>
<evidence type="ECO:0000256" key="3">
    <source>
        <dbReference type="ARBA" id="ARBA00022989"/>
    </source>
</evidence>
<dbReference type="PROSITE" id="PS51257">
    <property type="entry name" value="PROKAR_LIPOPROTEIN"/>
    <property type="match status" value="1"/>
</dbReference>
<dbReference type="InterPro" id="IPR025256">
    <property type="entry name" value="TM7S3/TM198-like_dom"/>
</dbReference>
<name>A0A0F4Z5P4_RASE3</name>
<evidence type="ECO:0000259" key="8">
    <source>
        <dbReference type="Pfam" id="PF13886"/>
    </source>
</evidence>
<dbReference type="Pfam" id="PF13886">
    <property type="entry name" value="TM7S3_TM198"/>
    <property type="match status" value="1"/>
</dbReference>
<comment type="caution">
    <text evidence="9">The sequence shown here is derived from an EMBL/GenBank/DDBJ whole genome shotgun (WGS) entry which is preliminary data.</text>
</comment>
<keyword evidence="5" id="KW-0175">Coiled coil</keyword>
<feature type="domain" description="TM7S3/TM198-like" evidence="8">
    <location>
        <begin position="128"/>
        <end position="331"/>
    </location>
</feature>
<dbReference type="STRING" id="1408163.A0A0F4Z5P4"/>
<proteinExistence type="predicted"/>
<feature type="region of interest" description="Disordered" evidence="6">
    <location>
        <begin position="872"/>
        <end position="978"/>
    </location>
</feature>
<evidence type="ECO:0000256" key="4">
    <source>
        <dbReference type="ARBA" id="ARBA00023136"/>
    </source>
</evidence>
<evidence type="ECO:0000256" key="7">
    <source>
        <dbReference type="SAM" id="Phobius"/>
    </source>
</evidence>
<feature type="transmembrane region" description="Helical" evidence="7">
    <location>
        <begin position="147"/>
        <end position="169"/>
    </location>
</feature>
<keyword evidence="10" id="KW-1185">Reference proteome</keyword>
<feature type="region of interest" description="Disordered" evidence="6">
    <location>
        <begin position="383"/>
        <end position="522"/>
    </location>
</feature>
<keyword evidence="4 7" id="KW-0472">Membrane</keyword>
<feature type="transmembrane region" description="Helical" evidence="7">
    <location>
        <begin position="6"/>
        <end position="29"/>
    </location>
</feature>
<feature type="transmembrane region" description="Helical" evidence="7">
    <location>
        <begin position="237"/>
        <end position="254"/>
    </location>
</feature>
<evidence type="ECO:0000313" key="10">
    <source>
        <dbReference type="Proteomes" id="UP000053958"/>
    </source>
</evidence>
<keyword evidence="2 7" id="KW-0812">Transmembrane</keyword>
<feature type="compositionally biased region" description="Basic and acidic residues" evidence="6">
    <location>
        <begin position="466"/>
        <end position="481"/>
    </location>
</feature>
<sequence length="1148" mass="124183">MRLHDVVLIIISIITSCVVIVAGDASLYARQADQGSTTTSAISSSVLSTTNPSATSTSASSASEATVSATASASTTVTDRHPDITTGTVAQATALEYLSGMTLTVADAADADALPIQPKITPALGVAGVILIVLGLCYSLIGIKNQWIHVFLSAAFSTSLAVTVLIVYVMSPPVRNAVQGAYFVAAFFTGVIFGALSLVFKELTEGLGCLLGGFCLSMWILCLKAGGVITSSGAKGGFIGAFCAAAYALSFSLYTRPYALIGSTAFAGGTATVLGIDCFSRAGLKEFWLYIWDLNDNIFPLDTTTYPVTRGIRVELAIIIIICLMGLLSQFRLWRVVRERRKKQAALLKEEQRKKDEAEAEMGRRFEENNMRELARWEAIYGNRETRQPNSGGDPEDPESPRKCSTATEVAEAPGDTVEMKNLTQSGHDSTQPTTTDETAHEKEPKGDATGPPDTKDPENPSIEATGKEKLVQKEGPHPIQEENPPAQTDALPVTPAPVVTPLPFKVPDLSDTPKEEDRHSVQATCDDVLSIATRLSKRLSGNTLLRRLSNRTSNLISSSSEEMLVPIRLASPATSVQGIVDGDEESEFDLQTTAWELDALEGQQLPSASCVESRQEGHEQADSAQEASDVTPKVPVQNDTVQEAPLGNDQPSENHQEVAQEEQILPRKTYQPEPSHEVTEEQQVSARDGSTCGLHVDSMKRGGLETVPEKRQRPINAAARVLPAGQVFPLSPVTSVPSKSFADSDNGGSTVKKSPSLGSRSQTNTGRKTSLTAGAVEKLPSHVSPVVTSYRTNEWAKHLAEAETPEVEPIQLTQDDSAHMGAQDTEVAAPVRVEELQQTAMNAPPPPPPPASERCVSLPEEPVSHPVYRSLSSASRYASRDSSRIYSPGVYADGTATQATSRLAREPAAPGLARSSQAYPAAQRGLHGSPSGFFNNSLASAPIRESEVANFPETPADEPPSLMAQRESMVQSRMSSVSLSRDSWLPRSYSRLSLDDGRRESQLGVVPDDDDIPLAQRRAWLQQGGAASHGRMTPDPKMAMRDPYQANRPWREPNRTKSQMTMAAWRQALREDLTQSRTPLADVTMARTSMMEQQRKAQLEKQQRKMASEYIDNSIAEKMQRGEMRDLHREALRRMQAAANRKVMGGE</sequence>
<feature type="transmembrane region" description="Helical" evidence="7">
    <location>
        <begin position="181"/>
        <end position="200"/>
    </location>
</feature>
<evidence type="ECO:0000256" key="1">
    <source>
        <dbReference type="ARBA" id="ARBA00004141"/>
    </source>
</evidence>
<dbReference type="RefSeq" id="XP_013331800.1">
    <property type="nucleotide sequence ID" value="XM_013476346.1"/>
</dbReference>
<accession>A0A0F4Z5P4</accession>
<dbReference type="AlphaFoldDB" id="A0A0F4Z5P4"/>
<feature type="transmembrane region" description="Helical" evidence="7">
    <location>
        <begin position="123"/>
        <end position="141"/>
    </location>
</feature>
<dbReference type="PANTHER" id="PTHR39469">
    <property type="entry name" value="CHROMOSOME 1, WHOLE GENOME SHOTGUN SEQUENCE"/>
    <property type="match status" value="1"/>
</dbReference>
<feature type="transmembrane region" description="Helical" evidence="7">
    <location>
        <begin position="206"/>
        <end position="225"/>
    </location>
</feature>
<feature type="compositionally biased region" description="Basic and acidic residues" evidence="6">
    <location>
        <begin position="512"/>
        <end position="521"/>
    </location>
</feature>
<comment type="subcellular location">
    <subcellularLocation>
        <location evidence="1">Membrane</location>
        <topology evidence="1">Multi-pass membrane protein</topology>
    </subcellularLocation>
</comment>
<feature type="compositionally biased region" description="Basic and acidic residues" evidence="6">
    <location>
        <begin position="438"/>
        <end position="447"/>
    </location>
</feature>
<keyword evidence="3 7" id="KW-1133">Transmembrane helix</keyword>
<feature type="compositionally biased region" description="Polar residues" evidence="6">
    <location>
        <begin position="422"/>
        <end position="437"/>
    </location>
</feature>
<feature type="transmembrane region" description="Helical" evidence="7">
    <location>
        <begin position="316"/>
        <end position="334"/>
    </location>
</feature>
<feature type="compositionally biased region" description="Basic and acidic residues" evidence="6">
    <location>
        <begin position="698"/>
        <end position="713"/>
    </location>
</feature>
<organism evidence="9 10">
    <name type="scientific">Rasamsonia emersonii (strain ATCC 16479 / CBS 393.64 / IMI 116815)</name>
    <dbReference type="NCBI Taxonomy" id="1408163"/>
    <lineage>
        <taxon>Eukaryota</taxon>
        <taxon>Fungi</taxon>
        <taxon>Dikarya</taxon>
        <taxon>Ascomycota</taxon>
        <taxon>Pezizomycotina</taxon>
        <taxon>Eurotiomycetes</taxon>
        <taxon>Eurotiomycetidae</taxon>
        <taxon>Eurotiales</taxon>
        <taxon>Trichocomaceae</taxon>
        <taxon>Rasamsonia</taxon>
    </lineage>
</organism>
<feature type="region of interest" description="Disordered" evidence="6">
    <location>
        <begin position="1023"/>
        <end position="1042"/>
    </location>
</feature>
<gene>
    <name evidence="9" type="ORF">T310_0779</name>
</gene>
<dbReference type="GO" id="GO:0016020">
    <property type="term" value="C:membrane"/>
    <property type="evidence" value="ECO:0007669"/>
    <property type="project" value="UniProtKB-SubCell"/>
</dbReference>
<evidence type="ECO:0000256" key="6">
    <source>
        <dbReference type="SAM" id="MobiDB-lite"/>
    </source>
</evidence>
<dbReference type="GeneID" id="25312833"/>
<feature type="compositionally biased region" description="Polar residues" evidence="6">
    <location>
        <begin position="733"/>
        <end position="773"/>
    </location>
</feature>
<feature type="coiled-coil region" evidence="5">
    <location>
        <begin position="341"/>
        <end position="368"/>
    </location>
</feature>
<feature type="compositionally biased region" description="Low complexity" evidence="6">
    <location>
        <begin position="969"/>
        <end position="978"/>
    </location>
</feature>
<dbReference type="OrthoDB" id="5377273at2759"/>
<feature type="region of interest" description="Disordered" evidence="6">
    <location>
        <begin position="608"/>
        <end position="778"/>
    </location>
</feature>
<dbReference type="EMBL" id="LASV01000033">
    <property type="protein sequence ID" value="KKA25188.1"/>
    <property type="molecule type" value="Genomic_DNA"/>
</dbReference>
<reference evidence="9 10" key="1">
    <citation type="submission" date="2015-04" db="EMBL/GenBank/DDBJ databases">
        <authorList>
            <person name="Heijne W.H."/>
            <person name="Fedorova N.D."/>
            <person name="Nierman W.C."/>
            <person name="Vollebregt A.W."/>
            <person name="Zhao Z."/>
            <person name="Wu L."/>
            <person name="Kumar M."/>
            <person name="Stam H."/>
            <person name="van den Berg M.A."/>
            <person name="Pel H.J."/>
        </authorList>
    </citation>
    <scope>NUCLEOTIDE SEQUENCE [LARGE SCALE GENOMIC DNA]</scope>
    <source>
        <strain evidence="9 10">CBS 393.64</strain>
    </source>
</reference>
<protein>
    <recommendedName>
        <fullName evidence="8">TM7S3/TM198-like domain-containing protein</fullName>
    </recommendedName>
</protein>
<dbReference type="PANTHER" id="PTHR39469:SF1">
    <property type="entry name" value="DUF4203 DOMAIN-CONTAINING PROTEIN"/>
    <property type="match status" value="1"/>
</dbReference>
<evidence type="ECO:0000256" key="2">
    <source>
        <dbReference type="ARBA" id="ARBA00022692"/>
    </source>
</evidence>
<evidence type="ECO:0000256" key="5">
    <source>
        <dbReference type="SAM" id="Coils"/>
    </source>
</evidence>